<gene>
    <name evidence="1" type="ORF">METZ01_LOCUS337816</name>
</gene>
<dbReference type="AlphaFoldDB" id="A0A382QJS1"/>
<evidence type="ECO:0000313" key="1">
    <source>
        <dbReference type="EMBL" id="SVC84962.1"/>
    </source>
</evidence>
<accession>A0A382QJS1</accession>
<protein>
    <recommendedName>
        <fullName evidence="2">ABM domain-containing protein</fullName>
    </recommendedName>
</protein>
<organism evidence="1">
    <name type="scientific">marine metagenome</name>
    <dbReference type="NCBI Taxonomy" id="408172"/>
    <lineage>
        <taxon>unclassified sequences</taxon>
        <taxon>metagenomes</taxon>
        <taxon>ecological metagenomes</taxon>
    </lineage>
</organism>
<proteinExistence type="predicted"/>
<reference evidence="1" key="1">
    <citation type="submission" date="2018-05" db="EMBL/GenBank/DDBJ databases">
        <authorList>
            <person name="Lanie J.A."/>
            <person name="Ng W.-L."/>
            <person name="Kazmierczak K.M."/>
            <person name="Andrzejewski T.M."/>
            <person name="Davidsen T.M."/>
            <person name="Wayne K.J."/>
            <person name="Tettelin H."/>
            <person name="Glass J.I."/>
            <person name="Rusch D."/>
            <person name="Podicherti R."/>
            <person name="Tsui H.-C.T."/>
            <person name="Winkler M.E."/>
        </authorList>
    </citation>
    <scope>NUCLEOTIDE SEQUENCE</scope>
</reference>
<evidence type="ECO:0008006" key="2">
    <source>
        <dbReference type="Google" id="ProtNLM"/>
    </source>
</evidence>
<name>A0A382QJS1_9ZZZZ</name>
<dbReference type="EMBL" id="UINC01114567">
    <property type="protein sequence ID" value="SVC84962.1"/>
    <property type="molecule type" value="Genomic_DNA"/>
</dbReference>
<sequence length="98" mass="10697">MTCYRITRCRVPDVEAAISAVKAHRERLQAAGARFIDIIEDGEGTAMVVACYPSREVMESATVVANHVFSELIRDGLVEGDSVEIFHGKTRFSVPATA</sequence>